<proteinExistence type="predicted"/>
<dbReference type="STRING" id="933059.SAMN04488103_103224"/>
<feature type="domain" description="AB hydrolase-1" evidence="1">
    <location>
        <begin position="3"/>
        <end position="213"/>
    </location>
</feature>
<organism evidence="2 3">
    <name type="scientific">Gemmobacter aquatilis</name>
    <dbReference type="NCBI Taxonomy" id="933059"/>
    <lineage>
        <taxon>Bacteria</taxon>
        <taxon>Pseudomonadati</taxon>
        <taxon>Pseudomonadota</taxon>
        <taxon>Alphaproteobacteria</taxon>
        <taxon>Rhodobacterales</taxon>
        <taxon>Paracoccaceae</taxon>
        <taxon>Gemmobacter</taxon>
    </lineage>
</organism>
<evidence type="ECO:0000313" key="2">
    <source>
        <dbReference type="EMBL" id="SEN14802.1"/>
    </source>
</evidence>
<evidence type="ECO:0000313" key="3">
    <source>
        <dbReference type="Proteomes" id="UP000198761"/>
    </source>
</evidence>
<name>A0A1H8E5N6_9RHOB</name>
<protein>
    <submittedName>
        <fullName evidence="2">Pimeloyl-ACP methyl ester carboxylesterase</fullName>
    </submittedName>
</protein>
<dbReference type="PANTHER" id="PTHR37017:SF11">
    <property type="entry name" value="ESTERASE_LIPASE_THIOESTERASE DOMAIN-CONTAINING PROTEIN"/>
    <property type="match status" value="1"/>
</dbReference>
<dbReference type="Gene3D" id="3.40.50.1820">
    <property type="entry name" value="alpha/beta hydrolase"/>
    <property type="match status" value="1"/>
</dbReference>
<dbReference type="InterPro" id="IPR052897">
    <property type="entry name" value="Sec-Metab_Biosynth_Hydrolase"/>
</dbReference>
<dbReference type="AlphaFoldDB" id="A0A1H8E5N6"/>
<sequence length="224" mass="24534">MRFLFIPGSCHGPWCWRDVLPFFNNAHAIDLPHGPDATLAAHATAIAEHLPEPTILVGHSAGGFAITAAAEAAPDRVAGLIHVCAYVPRDGESLAQMRRAWPDRPLSGSYNVNADRTLFSFDPARIDALFYHDCPAEARALAHAHLRPEPIRPQETALSLRHSPHLPRAYIRCTEDRAIPPAFQSAMASGLPQIDLPSSHSPFFSMPERLAQAIHRLAKPMTRG</sequence>
<dbReference type="InterPro" id="IPR000073">
    <property type="entry name" value="AB_hydrolase_1"/>
</dbReference>
<dbReference type="RefSeq" id="WP_091300212.1">
    <property type="nucleotide sequence ID" value="NZ_FOCE01000003.1"/>
</dbReference>
<reference evidence="2 3" key="1">
    <citation type="submission" date="2016-10" db="EMBL/GenBank/DDBJ databases">
        <authorList>
            <person name="de Groot N.N."/>
        </authorList>
    </citation>
    <scope>NUCLEOTIDE SEQUENCE [LARGE SCALE GENOMIC DNA]</scope>
    <source>
        <strain evidence="2 3">DSM 3857</strain>
    </source>
</reference>
<dbReference type="Pfam" id="PF12697">
    <property type="entry name" value="Abhydrolase_6"/>
    <property type="match status" value="1"/>
</dbReference>
<dbReference type="InterPro" id="IPR029058">
    <property type="entry name" value="AB_hydrolase_fold"/>
</dbReference>
<keyword evidence="3" id="KW-1185">Reference proteome</keyword>
<dbReference type="OrthoDB" id="9814966at2"/>
<dbReference type="EMBL" id="FOCE01000003">
    <property type="protein sequence ID" value="SEN14802.1"/>
    <property type="molecule type" value="Genomic_DNA"/>
</dbReference>
<dbReference type="PANTHER" id="PTHR37017">
    <property type="entry name" value="AB HYDROLASE-1 DOMAIN-CONTAINING PROTEIN-RELATED"/>
    <property type="match status" value="1"/>
</dbReference>
<evidence type="ECO:0000259" key="1">
    <source>
        <dbReference type="Pfam" id="PF12697"/>
    </source>
</evidence>
<dbReference type="Proteomes" id="UP000198761">
    <property type="component" value="Unassembled WGS sequence"/>
</dbReference>
<gene>
    <name evidence="2" type="ORF">SAMN04488103_103224</name>
</gene>
<accession>A0A1H8E5N6</accession>
<dbReference type="SUPFAM" id="SSF53474">
    <property type="entry name" value="alpha/beta-Hydrolases"/>
    <property type="match status" value="1"/>
</dbReference>